<dbReference type="GO" id="GO:0005524">
    <property type="term" value="F:ATP binding"/>
    <property type="evidence" value="ECO:0007669"/>
    <property type="project" value="UniProtKB-KW"/>
</dbReference>
<dbReference type="GO" id="GO:0004066">
    <property type="term" value="F:asparagine synthase (glutamine-hydrolyzing) activity"/>
    <property type="evidence" value="ECO:0007669"/>
    <property type="project" value="UniProtKB-EC"/>
</dbReference>
<evidence type="ECO:0000256" key="11">
    <source>
        <dbReference type="PIRSR" id="PIRSR001589-3"/>
    </source>
</evidence>
<dbReference type="Gene3D" id="3.60.20.10">
    <property type="entry name" value="Glutamine Phosphoribosylpyrophosphate, subunit 1, domain 1"/>
    <property type="match status" value="1"/>
</dbReference>
<dbReference type="Pfam" id="PF00733">
    <property type="entry name" value="Asn_synthase"/>
    <property type="match status" value="1"/>
</dbReference>
<accession>A0A140DN19</accession>
<evidence type="ECO:0000256" key="5">
    <source>
        <dbReference type="ARBA" id="ARBA00022840"/>
    </source>
</evidence>
<proteinExistence type="inferred from homology"/>
<dbReference type="Gene3D" id="3.40.50.620">
    <property type="entry name" value="HUPs"/>
    <property type="match status" value="1"/>
</dbReference>
<comment type="pathway">
    <text evidence="1">Amino-acid biosynthesis; L-asparagine biosynthesis; L-asparagine from L-aspartate (L-Gln route): step 1/1.</text>
</comment>
<feature type="binding site" evidence="10">
    <location>
        <position position="103"/>
    </location>
    <ligand>
        <name>L-glutamine</name>
        <dbReference type="ChEBI" id="CHEBI:58359"/>
    </ligand>
</feature>
<dbReference type="InterPro" id="IPR051786">
    <property type="entry name" value="ASN_synthetase/amidase"/>
</dbReference>
<dbReference type="NCBIfam" id="TIGR01536">
    <property type="entry name" value="asn_synth_AEB"/>
    <property type="match status" value="1"/>
</dbReference>
<dbReference type="InterPro" id="IPR017932">
    <property type="entry name" value="GATase_2_dom"/>
</dbReference>
<evidence type="ECO:0000256" key="9">
    <source>
        <dbReference type="PIRSR" id="PIRSR001589-1"/>
    </source>
</evidence>
<evidence type="ECO:0000256" key="8">
    <source>
        <dbReference type="ARBA" id="ARBA00048741"/>
    </source>
</evidence>
<dbReference type="PIRSF" id="PIRSF001589">
    <property type="entry name" value="Asn_synthetase_glu-h"/>
    <property type="match status" value="1"/>
</dbReference>
<dbReference type="Pfam" id="PF13522">
    <property type="entry name" value="GATase_6"/>
    <property type="match status" value="1"/>
</dbReference>
<dbReference type="GO" id="GO:0006529">
    <property type="term" value="P:asparagine biosynthetic process"/>
    <property type="evidence" value="ECO:0007669"/>
    <property type="project" value="UniProtKB-KW"/>
</dbReference>
<dbReference type="PANTHER" id="PTHR43284:SF1">
    <property type="entry name" value="ASPARAGINE SYNTHETASE"/>
    <property type="match status" value="1"/>
</dbReference>
<dbReference type="SUPFAM" id="SSF52402">
    <property type="entry name" value="Adenine nucleotide alpha hydrolases-like"/>
    <property type="match status" value="1"/>
</dbReference>
<name>A0A140DN19_9ACTN</name>
<dbReference type="InterPro" id="IPR014729">
    <property type="entry name" value="Rossmann-like_a/b/a_fold"/>
</dbReference>
<keyword evidence="6 9" id="KW-0061">Asparagine biosynthesis</keyword>
<feature type="active site" description="For GATase activity" evidence="9">
    <location>
        <position position="2"/>
    </location>
</feature>
<dbReference type="GO" id="GO:0005829">
    <property type="term" value="C:cytosol"/>
    <property type="evidence" value="ECO:0007669"/>
    <property type="project" value="TreeGrafter"/>
</dbReference>
<dbReference type="EC" id="6.3.5.4" evidence="3"/>
<dbReference type="InterPro" id="IPR006426">
    <property type="entry name" value="Asn_synth_AEB"/>
</dbReference>
<evidence type="ECO:0000256" key="6">
    <source>
        <dbReference type="ARBA" id="ARBA00022888"/>
    </source>
</evidence>
<evidence type="ECO:0000256" key="7">
    <source>
        <dbReference type="ARBA" id="ARBA00022962"/>
    </source>
</evidence>
<reference evidence="13" key="1">
    <citation type="submission" date="2015-09" db="EMBL/GenBank/DDBJ databases">
        <authorList>
            <person name="Jackson K.R."/>
            <person name="Lunt B.L."/>
            <person name="Fisher J.N.B."/>
            <person name="Gardner A.V."/>
            <person name="Bailey M.E."/>
            <person name="Deus L.M."/>
            <person name="Earl A.S."/>
            <person name="Gibby P.D."/>
            <person name="Hartmann K.A."/>
            <person name="Liu J.E."/>
            <person name="Manci A.M."/>
            <person name="Nielsen D.A."/>
            <person name="Solomon M.B."/>
            <person name="Breakwell D.P."/>
            <person name="Burnett S.H."/>
            <person name="Grose J.H."/>
        </authorList>
    </citation>
    <scope>NUCLEOTIDE SEQUENCE</scope>
    <source>
        <strain evidence="13">FXJ7.131</strain>
    </source>
</reference>
<dbReference type="AlphaFoldDB" id="A0A140DN19"/>
<sequence>MCGIAGWVDFGRDLTRERPTLQAMTNTLANRGVDDQGLWVRGDVALGHTRTAVIDLAGGAQPLSVEEDGRPVAVIVYNGEVYNFKQLRTELQARGQRFRTRSDTEVVLRSYLEWGPDCAKRLEGIFAFAVWDLRREELVLVRDRLGVKPLFYTRLPEGILFGSEPKALLANPLVRPVVAVEGLQELFATAKKPGQSVFRDMRALLPGHTLTVGRGGVADRTYWALEARPHTDDLDGTITRVRSLLEDIVLRELEADVPLCTALSGGVDSSAITAIAAKWRRQLHGERVRTFVTTFDDYARNFQPDDVRFSPDEPYAAEVARHLGSDHVKIMLNTQDLMDPETRLAVLLAQDMPTTLGDMDTSNYLTSREIKTHSTVALAGEVADEIFGGYNWMYNPDLLNADVFPWVANETRQQGSPTGQGRRLFDQGLMRKLDMNHYYADHYRQALAEAPHQDGEDAKERRMRSVGYVTLTRWLPMLLDRDDRLSMAHGLELRVPYADHRLVEYMYNTPWSFKTFDGREKSILRAAVRDLVPPSVLERTKSPWPVTQDPAYTKMLHDELSALVADASSPALPFLDTDAVRHTLEHPSSIAHEWVSRMHIEMALQFNTWLRHYNVELAI</sequence>
<evidence type="ECO:0000256" key="3">
    <source>
        <dbReference type="ARBA" id="ARBA00012737"/>
    </source>
</evidence>
<dbReference type="PANTHER" id="PTHR43284">
    <property type="entry name" value="ASPARAGINE SYNTHETASE (GLUTAMINE-HYDROLYZING)"/>
    <property type="match status" value="1"/>
</dbReference>
<organism evidence="13">
    <name type="scientific">Streptosporangium sp. FXJ7.131</name>
    <dbReference type="NCBI Taxonomy" id="683272"/>
    <lineage>
        <taxon>Bacteria</taxon>
        <taxon>Bacillati</taxon>
        <taxon>Actinomycetota</taxon>
        <taxon>Actinomycetes</taxon>
        <taxon>Streptosporangiales</taxon>
        <taxon>Streptosporangiaceae</taxon>
        <taxon>Streptosporangium</taxon>
    </lineage>
</organism>
<comment type="catalytic activity">
    <reaction evidence="8">
        <text>L-aspartate + L-glutamine + ATP + H2O = L-asparagine + L-glutamate + AMP + diphosphate + H(+)</text>
        <dbReference type="Rhea" id="RHEA:12228"/>
        <dbReference type="ChEBI" id="CHEBI:15377"/>
        <dbReference type="ChEBI" id="CHEBI:15378"/>
        <dbReference type="ChEBI" id="CHEBI:29985"/>
        <dbReference type="ChEBI" id="CHEBI:29991"/>
        <dbReference type="ChEBI" id="CHEBI:30616"/>
        <dbReference type="ChEBI" id="CHEBI:33019"/>
        <dbReference type="ChEBI" id="CHEBI:58048"/>
        <dbReference type="ChEBI" id="CHEBI:58359"/>
        <dbReference type="ChEBI" id="CHEBI:456215"/>
        <dbReference type="EC" id="6.3.5.4"/>
    </reaction>
</comment>
<evidence type="ECO:0000313" key="13">
    <source>
        <dbReference type="EMBL" id="AMK51263.1"/>
    </source>
</evidence>
<evidence type="ECO:0000256" key="4">
    <source>
        <dbReference type="ARBA" id="ARBA00022741"/>
    </source>
</evidence>
<keyword evidence="4 10" id="KW-0547">Nucleotide-binding</keyword>
<dbReference type="EMBL" id="KT713752">
    <property type="protein sequence ID" value="AMK51263.1"/>
    <property type="molecule type" value="Genomic_DNA"/>
</dbReference>
<dbReference type="PROSITE" id="PS51278">
    <property type="entry name" value="GATASE_TYPE_2"/>
    <property type="match status" value="1"/>
</dbReference>
<feature type="site" description="Important for beta-aspartyl-AMP intermediate formation" evidence="11">
    <location>
        <position position="381"/>
    </location>
</feature>
<keyword evidence="9" id="KW-0028">Amino-acid biosynthesis</keyword>
<protein>
    <recommendedName>
        <fullName evidence="3">asparagine synthase (glutamine-hydrolyzing)</fullName>
        <ecNumber evidence="3">6.3.5.4</ecNumber>
    </recommendedName>
</protein>
<keyword evidence="5 10" id="KW-0067">ATP-binding</keyword>
<evidence type="ECO:0000256" key="1">
    <source>
        <dbReference type="ARBA" id="ARBA00005187"/>
    </source>
</evidence>
<evidence type="ECO:0000256" key="10">
    <source>
        <dbReference type="PIRSR" id="PIRSR001589-2"/>
    </source>
</evidence>
<dbReference type="CDD" id="cd00712">
    <property type="entry name" value="AsnB"/>
    <property type="match status" value="1"/>
</dbReference>
<dbReference type="CDD" id="cd01991">
    <property type="entry name" value="Asn_synthase_B_C"/>
    <property type="match status" value="1"/>
</dbReference>
<evidence type="ECO:0000256" key="2">
    <source>
        <dbReference type="ARBA" id="ARBA00005752"/>
    </source>
</evidence>
<evidence type="ECO:0000259" key="12">
    <source>
        <dbReference type="PROSITE" id="PS51278"/>
    </source>
</evidence>
<dbReference type="InterPro" id="IPR033738">
    <property type="entry name" value="AsnB_N"/>
</dbReference>
<keyword evidence="7 9" id="KW-0315">Glutamine amidotransferase</keyword>
<comment type="similarity">
    <text evidence="2">Belongs to the asparagine synthetase family.</text>
</comment>
<dbReference type="InterPro" id="IPR029055">
    <property type="entry name" value="Ntn_hydrolases_N"/>
</dbReference>
<dbReference type="InterPro" id="IPR001962">
    <property type="entry name" value="Asn_synthase"/>
</dbReference>
<dbReference type="SUPFAM" id="SSF56235">
    <property type="entry name" value="N-terminal nucleophile aminohydrolases (Ntn hydrolases)"/>
    <property type="match status" value="1"/>
</dbReference>
<feature type="domain" description="Glutamine amidotransferase type-2" evidence="12">
    <location>
        <begin position="2"/>
        <end position="215"/>
    </location>
</feature>